<dbReference type="GO" id="GO:0005524">
    <property type="term" value="F:ATP binding"/>
    <property type="evidence" value="ECO:0007669"/>
    <property type="project" value="UniProtKB-UniRule"/>
</dbReference>
<dbReference type="EC" id="6.3.2.3" evidence="3"/>
<dbReference type="Pfam" id="PF14398">
    <property type="entry name" value="ATPgrasp_YheCD"/>
    <property type="match status" value="2"/>
</dbReference>
<protein>
    <submittedName>
        <fullName evidence="3">Endospore coat-associated protein YheD</fullName>
        <ecNumber evidence="3">6.3.2.3</ecNumber>
    </submittedName>
</protein>
<dbReference type="Proteomes" id="UP000247459">
    <property type="component" value="Unassembled WGS sequence"/>
</dbReference>
<dbReference type="GO" id="GO:0009432">
    <property type="term" value="P:SOS response"/>
    <property type="evidence" value="ECO:0007669"/>
    <property type="project" value="TreeGrafter"/>
</dbReference>
<dbReference type="GO" id="GO:0004363">
    <property type="term" value="F:glutathione synthase activity"/>
    <property type="evidence" value="ECO:0007669"/>
    <property type="project" value="UniProtKB-EC"/>
</dbReference>
<dbReference type="Gene3D" id="3.30.1490.20">
    <property type="entry name" value="ATP-grasp fold, A domain"/>
    <property type="match status" value="1"/>
</dbReference>
<reference evidence="3 4" key="1">
    <citation type="submission" date="2018-01" db="EMBL/GenBank/DDBJ databases">
        <title>Genome sequence of the PGP bacterium Paenibacillus illinoisensis E3.</title>
        <authorList>
            <person name="Rolli E."/>
            <person name="Marasco R."/>
            <person name="Bessem C."/>
            <person name="Michoud G."/>
            <person name="Gaiarsa S."/>
            <person name="Borin S."/>
            <person name="Daffonchio D."/>
        </authorList>
    </citation>
    <scope>NUCLEOTIDE SEQUENCE [LARGE SCALE GENOMIC DNA]</scope>
    <source>
        <strain evidence="3 4">E3</strain>
    </source>
</reference>
<dbReference type="Gene3D" id="3.30.470.20">
    <property type="entry name" value="ATP-grasp fold, B domain"/>
    <property type="match status" value="1"/>
</dbReference>
<dbReference type="AlphaFoldDB" id="A0A2W0C6X0"/>
<dbReference type="RefSeq" id="WP_110759613.1">
    <property type="nucleotide sequence ID" value="NZ_PRLG01000020.1"/>
</dbReference>
<dbReference type="PROSITE" id="PS50975">
    <property type="entry name" value="ATP_GRASP"/>
    <property type="match status" value="1"/>
</dbReference>
<organism evidence="3 4">
    <name type="scientific">Paenibacillus illinoisensis</name>
    <dbReference type="NCBI Taxonomy" id="59845"/>
    <lineage>
        <taxon>Bacteria</taxon>
        <taxon>Bacillati</taxon>
        <taxon>Bacillota</taxon>
        <taxon>Bacilli</taxon>
        <taxon>Bacillales</taxon>
        <taxon>Paenibacillaceae</taxon>
        <taxon>Paenibacillus</taxon>
    </lineage>
</organism>
<sequence length="676" mass="77529">MLIGVYCKNDPLQMLPERRISAIVGEGWRQGVDVFFFDASSIDMEQESIKGKFQVGDFWMEKKVPLPDVILNEAPDPVESRPESENWLRRRVPFTIFLIHGKYEIQQKLETHFQEHMVPTERLLDLNELLAFLDEHNEIIVKPNQGHRGNSIFTVKREGQNYICRQHATERQLNYSALEKHLQDVLAQGPSIMQPYVPSMNEMQEVVDFRVHIQRNGTGGWVPTKVYPRIGAPNSVISNLSKGGRTGDTRNVLQQLLLDEADLKIREMEQLSIRMAEQINCSYPFLIDELGMDFIVKPDGKLLFLEANISPQTRFHERERAANMIEYAQYVAGAGRMVPNPVVAMLTADPVDKPLAAACAYAAKWNDAEFYYFGPTDVHAEWRFIKGYVYQNGEWEARYCPFPNVVYDRLKERGDANFGNVYAALRHVPFTDERKGGSFSKKNIYEMIQMDPELLEHLIPYQEVKHSDEVLAFIDMHGTSVIKPSLGSFGEDILIVQREEGGYTVKDHEHIRLMSEKEFIELITMIAAKNSHLIQKFIRSETQNGLPFHLRLHLVRNGEGAWSFLSASPFLSTQSDHKVVNHPGSLRAFTTWDWLSRHEYPDKQEAMFATLQQLGLRIANYISANISERICELGIDVGIDPLCKVWLFEANMNKIGSTHREFEVAQNIVPFALSLQ</sequence>
<dbReference type="OrthoDB" id="7869153at2"/>
<dbReference type="InterPro" id="IPR011761">
    <property type="entry name" value="ATP-grasp"/>
</dbReference>
<comment type="caution">
    <text evidence="3">The sequence shown here is derived from an EMBL/GenBank/DDBJ whole genome shotgun (WGS) entry which is preliminary data.</text>
</comment>
<name>A0A2W0C6X0_9BACL</name>
<dbReference type="InterPro" id="IPR026838">
    <property type="entry name" value="YheC/D"/>
</dbReference>
<accession>A0A2W0C6X0</accession>
<evidence type="ECO:0000256" key="1">
    <source>
        <dbReference type="PROSITE-ProRule" id="PRU00409"/>
    </source>
</evidence>
<evidence type="ECO:0000313" key="4">
    <source>
        <dbReference type="Proteomes" id="UP000247459"/>
    </source>
</evidence>
<dbReference type="GO" id="GO:0005737">
    <property type="term" value="C:cytoplasm"/>
    <property type="evidence" value="ECO:0007669"/>
    <property type="project" value="TreeGrafter"/>
</dbReference>
<dbReference type="InterPro" id="IPR013815">
    <property type="entry name" value="ATP_grasp_subdomain_1"/>
</dbReference>
<keyword evidence="3" id="KW-0436">Ligase</keyword>
<evidence type="ECO:0000259" key="2">
    <source>
        <dbReference type="PROSITE" id="PS50975"/>
    </source>
</evidence>
<dbReference type="GO" id="GO:0018169">
    <property type="term" value="F:ribosomal S6-glutamic acid ligase activity"/>
    <property type="evidence" value="ECO:0007669"/>
    <property type="project" value="TreeGrafter"/>
</dbReference>
<dbReference type="PANTHER" id="PTHR21621:SF0">
    <property type="entry name" value="BETA-CITRYLGLUTAMATE SYNTHASE B-RELATED"/>
    <property type="match status" value="1"/>
</dbReference>
<keyword evidence="1" id="KW-0067">ATP-binding</keyword>
<dbReference type="GO" id="GO:0046872">
    <property type="term" value="F:metal ion binding"/>
    <property type="evidence" value="ECO:0007669"/>
    <property type="project" value="InterPro"/>
</dbReference>
<evidence type="ECO:0000313" key="3">
    <source>
        <dbReference type="EMBL" id="PYY28146.1"/>
    </source>
</evidence>
<feature type="domain" description="ATP-grasp" evidence="2">
    <location>
        <begin position="110"/>
        <end position="336"/>
    </location>
</feature>
<dbReference type="EMBL" id="PRLG01000020">
    <property type="protein sequence ID" value="PYY28146.1"/>
    <property type="molecule type" value="Genomic_DNA"/>
</dbReference>
<proteinExistence type="predicted"/>
<dbReference type="SUPFAM" id="SSF56059">
    <property type="entry name" value="Glutathione synthetase ATP-binding domain-like"/>
    <property type="match status" value="2"/>
</dbReference>
<gene>
    <name evidence="3" type="primary">yheD</name>
    <name evidence="3" type="ORF">PIL02S_03287</name>
</gene>
<keyword evidence="1" id="KW-0547">Nucleotide-binding</keyword>
<dbReference type="PANTHER" id="PTHR21621">
    <property type="entry name" value="RIBOSOMAL PROTEIN S6 MODIFICATION PROTEIN"/>
    <property type="match status" value="1"/>
</dbReference>